<dbReference type="EMBL" id="BK014672">
    <property type="protein sequence ID" value="DAD67196.1"/>
    <property type="molecule type" value="Genomic_DNA"/>
</dbReference>
<dbReference type="GO" id="GO:0004386">
    <property type="term" value="F:helicase activity"/>
    <property type="evidence" value="ECO:0007669"/>
    <property type="project" value="UniProtKB-KW"/>
</dbReference>
<protein>
    <submittedName>
        <fullName evidence="1">Replicative helicase</fullName>
    </submittedName>
</protein>
<dbReference type="InterPro" id="IPR027417">
    <property type="entry name" value="P-loop_NTPase"/>
</dbReference>
<accession>A0A8S5LB11</accession>
<reference evidence="1" key="1">
    <citation type="journal article" date="2021" name="Proc. Natl. Acad. Sci. U.S.A.">
        <title>A Catalog of Tens of Thousands of Viruses from Human Metagenomes Reveals Hidden Associations with Chronic Diseases.</title>
        <authorList>
            <person name="Tisza M.J."/>
            <person name="Buck C.B."/>
        </authorList>
    </citation>
    <scope>NUCLEOTIDE SEQUENCE</scope>
    <source>
        <strain evidence="1">CtXOZ1</strain>
    </source>
</reference>
<dbReference type="SUPFAM" id="SSF52540">
    <property type="entry name" value="P-loop containing nucleoside triphosphate hydrolases"/>
    <property type="match status" value="1"/>
</dbReference>
<keyword evidence="1" id="KW-0547">Nucleotide-binding</keyword>
<proteinExistence type="predicted"/>
<dbReference type="Pfam" id="PF13481">
    <property type="entry name" value="AAA_25"/>
    <property type="match status" value="1"/>
</dbReference>
<evidence type="ECO:0000313" key="1">
    <source>
        <dbReference type="EMBL" id="DAD67196.1"/>
    </source>
</evidence>
<keyword evidence="1" id="KW-0347">Helicase</keyword>
<dbReference type="Gene3D" id="3.40.50.300">
    <property type="entry name" value="P-loop containing nucleotide triphosphate hydrolases"/>
    <property type="match status" value="1"/>
</dbReference>
<keyword evidence="1" id="KW-0378">Hydrolase</keyword>
<organism evidence="1">
    <name type="scientific">Siphoviridae sp. ctXOZ1</name>
    <dbReference type="NCBI Taxonomy" id="2823585"/>
    <lineage>
        <taxon>Viruses</taxon>
        <taxon>Duplodnaviria</taxon>
        <taxon>Heunggongvirae</taxon>
        <taxon>Uroviricota</taxon>
        <taxon>Caudoviricetes</taxon>
    </lineage>
</organism>
<sequence length="242" mass="25844">MLALIAAGPGTGKSAVALNFAAQAGVPTLYFSADSDARTQLTRASAVLTGESVADCTRKLDSGKIPKQVEEAPLMFDFSAEPDLDAIEKAMSVYLELYGEYPHLVIVDNLGDVRYPGEGSKFDAQDSVLRWLNGMARKTGSCVVVLHHVTSSFNDTAQPIPQSGVRGQVTQIPSVIITLHRAGSYDEAVVLGASLVKNRGGRSDASGQTVTRLTFDMRNLRITEETSVGNTTTTDGRYDPFG</sequence>
<name>A0A8S5LB11_9CAUD</name>
<keyword evidence="1" id="KW-0067">ATP-binding</keyword>